<protein>
    <recommendedName>
        <fullName evidence="2">HNH nuclease domain-containing protein</fullName>
    </recommendedName>
</protein>
<gene>
    <name evidence="1" type="ORF">EZS27_024703</name>
</gene>
<evidence type="ECO:0008006" key="2">
    <source>
        <dbReference type="Google" id="ProtNLM"/>
    </source>
</evidence>
<name>A0A5J4QZG4_9ZZZZ</name>
<accession>A0A5J4QZG4</accession>
<dbReference type="CDD" id="cd00085">
    <property type="entry name" value="HNHc"/>
    <property type="match status" value="1"/>
</dbReference>
<dbReference type="InterPro" id="IPR003615">
    <property type="entry name" value="HNH_nuc"/>
</dbReference>
<dbReference type="Gene3D" id="1.10.30.50">
    <property type="match status" value="1"/>
</dbReference>
<organism evidence="1">
    <name type="scientific">termite gut metagenome</name>
    <dbReference type="NCBI Taxonomy" id="433724"/>
    <lineage>
        <taxon>unclassified sequences</taxon>
        <taxon>metagenomes</taxon>
        <taxon>organismal metagenomes</taxon>
    </lineage>
</organism>
<sequence length="205" mass="23808">KEKANGDYKTPETLRRLENDFKNKCYICESKAPHTINVEHFNPHQGNQDLKFDWNNLFWACGHCNNTKLATHNNLLNCTDIDDNVEEAIHYYINPFPKEKVKLEVLSPSVKADNTKDLLLAVYNGTTALKTLESSNIRTSLLKDIKSFQSLLFDYYDTYEGVEEEKAKCKSQIIAHLNSSSSFTAFKRWIIRDNPERMRDFGEYL</sequence>
<dbReference type="AlphaFoldDB" id="A0A5J4QZG4"/>
<feature type="non-terminal residue" evidence="1">
    <location>
        <position position="1"/>
    </location>
</feature>
<reference evidence="1" key="1">
    <citation type="submission" date="2019-03" db="EMBL/GenBank/DDBJ databases">
        <title>Single cell metagenomics reveals metabolic interactions within the superorganism composed of flagellate Streblomastix strix and complex community of Bacteroidetes bacteria on its surface.</title>
        <authorList>
            <person name="Treitli S.C."/>
            <person name="Kolisko M."/>
            <person name="Husnik F."/>
            <person name="Keeling P."/>
            <person name="Hampl V."/>
        </authorList>
    </citation>
    <scope>NUCLEOTIDE SEQUENCE</scope>
    <source>
        <strain evidence="1">STM</strain>
    </source>
</reference>
<proteinExistence type="predicted"/>
<comment type="caution">
    <text evidence="1">The sequence shown here is derived from an EMBL/GenBank/DDBJ whole genome shotgun (WGS) entry which is preliminary data.</text>
</comment>
<dbReference type="EMBL" id="SNRY01002217">
    <property type="protein sequence ID" value="KAA6326151.1"/>
    <property type="molecule type" value="Genomic_DNA"/>
</dbReference>
<evidence type="ECO:0000313" key="1">
    <source>
        <dbReference type="EMBL" id="KAA6326151.1"/>
    </source>
</evidence>